<comment type="subcellular location">
    <subcellularLocation>
        <location evidence="2 12">Cytoplasm</location>
        <location evidence="2 12">Cytoskeleton</location>
    </subcellularLocation>
    <subcellularLocation>
        <location evidence="1">Nucleus</location>
    </subcellularLocation>
</comment>
<evidence type="ECO:0000256" key="7">
    <source>
        <dbReference type="ARBA" id="ARBA00022816"/>
    </source>
</evidence>
<evidence type="ECO:0000313" key="15">
    <source>
        <dbReference type="Proteomes" id="UP001176517"/>
    </source>
</evidence>
<keyword evidence="15" id="KW-1185">Reference proteome</keyword>
<evidence type="ECO:0000256" key="4">
    <source>
        <dbReference type="ARBA" id="ARBA00022448"/>
    </source>
</evidence>
<dbReference type="GO" id="GO:0045505">
    <property type="term" value="F:dynein intermediate chain binding"/>
    <property type="evidence" value="ECO:0007669"/>
    <property type="project" value="TreeGrafter"/>
</dbReference>
<gene>
    <name evidence="14" type="primary">DYN2</name>
    <name evidence="14" type="ORF">OC846_000669</name>
</gene>
<evidence type="ECO:0000256" key="12">
    <source>
        <dbReference type="RuleBase" id="RU365010"/>
    </source>
</evidence>
<dbReference type="CDD" id="cd21452">
    <property type="entry name" value="DLC-like_DYNLL1_DYNLL2"/>
    <property type="match status" value="1"/>
</dbReference>
<evidence type="ECO:0000256" key="11">
    <source>
        <dbReference type="ARBA" id="ARBA00023242"/>
    </source>
</evidence>
<dbReference type="GO" id="GO:0005868">
    <property type="term" value="C:cytoplasmic dynein complex"/>
    <property type="evidence" value="ECO:0007669"/>
    <property type="project" value="TreeGrafter"/>
</dbReference>
<dbReference type="GO" id="GO:0005874">
    <property type="term" value="C:microtubule"/>
    <property type="evidence" value="ECO:0007669"/>
    <property type="project" value="UniProtKB-KW"/>
</dbReference>
<feature type="region of interest" description="Disordered" evidence="13">
    <location>
        <begin position="1"/>
        <end position="64"/>
    </location>
</feature>
<dbReference type="InterPro" id="IPR001372">
    <property type="entry name" value="Dynein_light_chain_typ-1/2"/>
</dbReference>
<evidence type="ECO:0000256" key="13">
    <source>
        <dbReference type="SAM" id="MobiDB-lite"/>
    </source>
</evidence>
<dbReference type="GO" id="GO:0015031">
    <property type="term" value="P:protein transport"/>
    <property type="evidence" value="ECO:0007669"/>
    <property type="project" value="UniProtKB-KW"/>
</dbReference>
<dbReference type="Gene3D" id="3.30.740.10">
    <property type="entry name" value="Protein Inhibitor Of Neuronal Nitric Oxide Synthase"/>
    <property type="match status" value="1"/>
</dbReference>
<keyword evidence="5 12" id="KW-0963">Cytoplasm</keyword>
<keyword evidence="10 12" id="KW-0206">Cytoskeleton</keyword>
<evidence type="ECO:0000256" key="6">
    <source>
        <dbReference type="ARBA" id="ARBA00022701"/>
    </source>
</evidence>
<comment type="caution">
    <text evidence="14">The sequence shown here is derived from an EMBL/GenBank/DDBJ whole genome shotgun (WGS) entry which is preliminary data.</text>
</comment>
<dbReference type="AlphaFoldDB" id="A0AAN6JUD5"/>
<dbReference type="Pfam" id="PF01221">
    <property type="entry name" value="Dynein_light"/>
    <property type="match status" value="1"/>
</dbReference>
<dbReference type="GO" id="GO:0051028">
    <property type="term" value="P:mRNA transport"/>
    <property type="evidence" value="ECO:0007669"/>
    <property type="project" value="UniProtKB-KW"/>
</dbReference>
<feature type="compositionally biased region" description="Low complexity" evidence="13">
    <location>
        <begin position="54"/>
        <end position="64"/>
    </location>
</feature>
<evidence type="ECO:0000256" key="10">
    <source>
        <dbReference type="ARBA" id="ARBA00023212"/>
    </source>
</evidence>
<dbReference type="SMART" id="SM01375">
    <property type="entry name" value="Dynein_light"/>
    <property type="match status" value="1"/>
</dbReference>
<dbReference type="FunFam" id="3.30.740.10:FF:000005">
    <property type="entry name" value="Dynein light chain"/>
    <property type="match status" value="1"/>
</dbReference>
<evidence type="ECO:0000256" key="3">
    <source>
        <dbReference type="ARBA" id="ARBA00010156"/>
    </source>
</evidence>
<accession>A0AAN6JUD5</accession>
<name>A0AAN6JUD5_9BASI</name>
<keyword evidence="11" id="KW-0539">Nucleus</keyword>
<evidence type="ECO:0000256" key="9">
    <source>
        <dbReference type="ARBA" id="ARBA00023017"/>
    </source>
</evidence>
<comment type="subunit">
    <text evidence="12">Cytoplasmic dynein consists of two catalytic heavy chains (HCs) and a number of non-catalytic subunits which present intermediate chains (ICs), light intermediate chains (LICs) and light chains (LCs).</text>
</comment>
<dbReference type="EMBL" id="JAPDMZ010000007">
    <property type="protein sequence ID" value="KAK0557218.1"/>
    <property type="molecule type" value="Genomic_DNA"/>
</dbReference>
<keyword evidence="7" id="KW-0509">mRNA transport</keyword>
<dbReference type="PANTHER" id="PTHR11886">
    <property type="entry name" value="DYNEIN LIGHT CHAIN"/>
    <property type="match status" value="1"/>
</dbReference>
<dbReference type="InterPro" id="IPR037177">
    <property type="entry name" value="DLC_sf"/>
</dbReference>
<dbReference type="PANTHER" id="PTHR11886:SF35">
    <property type="entry name" value="DYNEIN LIGHT CHAIN"/>
    <property type="match status" value="1"/>
</dbReference>
<dbReference type="Proteomes" id="UP001176517">
    <property type="component" value="Unassembled WGS sequence"/>
</dbReference>
<keyword evidence="8" id="KW-0653">Protein transport</keyword>
<feature type="compositionally biased region" description="Low complexity" evidence="13">
    <location>
        <begin position="12"/>
        <end position="44"/>
    </location>
</feature>
<keyword evidence="6 12" id="KW-0493">Microtubule</keyword>
<keyword evidence="9 12" id="KW-0243">Dynein</keyword>
<keyword evidence="12" id="KW-0505">Motor protein</keyword>
<dbReference type="GO" id="GO:0005634">
    <property type="term" value="C:nucleus"/>
    <property type="evidence" value="ECO:0007669"/>
    <property type="project" value="UniProtKB-SubCell"/>
</dbReference>
<dbReference type="GO" id="GO:0007017">
    <property type="term" value="P:microtubule-based process"/>
    <property type="evidence" value="ECO:0007669"/>
    <property type="project" value="InterPro"/>
</dbReference>
<comment type="similarity">
    <text evidence="3 12">Belongs to the dynein light chain family.</text>
</comment>
<reference evidence="14" key="1">
    <citation type="journal article" date="2023" name="PhytoFront">
        <title>Draft Genome Resources of Seven Strains of Tilletia horrida, Causal Agent of Kernel Smut of Rice.</title>
        <authorList>
            <person name="Khanal S."/>
            <person name="Antony Babu S."/>
            <person name="Zhou X.G."/>
        </authorList>
    </citation>
    <scope>NUCLEOTIDE SEQUENCE</scope>
    <source>
        <strain evidence="14">TX6</strain>
    </source>
</reference>
<dbReference type="SUPFAM" id="SSF54648">
    <property type="entry name" value="DLC"/>
    <property type="match status" value="1"/>
</dbReference>
<keyword evidence="4 12" id="KW-0813">Transport</keyword>
<protein>
    <recommendedName>
        <fullName evidence="12">Dynein light chain</fullName>
    </recommendedName>
</protein>
<evidence type="ECO:0000256" key="1">
    <source>
        <dbReference type="ARBA" id="ARBA00004123"/>
    </source>
</evidence>
<evidence type="ECO:0000256" key="8">
    <source>
        <dbReference type="ARBA" id="ARBA00022927"/>
    </source>
</evidence>
<proteinExistence type="inferred from homology"/>
<evidence type="ECO:0000256" key="5">
    <source>
        <dbReference type="ARBA" id="ARBA00022490"/>
    </source>
</evidence>
<evidence type="ECO:0000256" key="2">
    <source>
        <dbReference type="ARBA" id="ARBA00004245"/>
    </source>
</evidence>
<sequence>MSSKPDNFKADSISSSSMGGAPSVHSASTAGIAGLGAGSAAAAPGVGGPGSAPGQGQPLQLQQQGAVTPVIKNVDMTEEMQQSVIEIAGAALAQFSVEKDVAAHVKRTLDSQFGPTWHAVVGKNYGSYVTHERRHFIYFYLGPIAFLLWRA</sequence>
<comment type="function">
    <text evidence="12">Acts as one of several non-catalytic accessory components of the cytoplasmic dynein complex that are thought to be involved in linking dynein to cargos and to adapter proteins that regulate dynein function. Cytoplasmic dynein acts as a motor for the intracellular retrograde motility of vesicles and organelles along microtubules. May play a role in changing or maintaining the spatial distribution of cytoskeletal structures.</text>
</comment>
<evidence type="ECO:0000313" key="14">
    <source>
        <dbReference type="EMBL" id="KAK0557218.1"/>
    </source>
</evidence>
<organism evidence="14 15">
    <name type="scientific">Tilletia horrida</name>
    <dbReference type="NCBI Taxonomy" id="155126"/>
    <lineage>
        <taxon>Eukaryota</taxon>
        <taxon>Fungi</taxon>
        <taxon>Dikarya</taxon>
        <taxon>Basidiomycota</taxon>
        <taxon>Ustilaginomycotina</taxon>
        <taxon>Exobasidiomycetes</taxon>
        <taxon>Tilletiales</taxon>
        <taxon>Tilletiaceae</taxon>
        <taxon>Tilletia</taxon>
    </lineage>
</organism>